<organism evidence="2 3">
    <name type="scientific">Geofilum rubicundum JCM 15548</name>
    <dbReference type="NCBI Taxonomy" id="1236989"/>
    <lineage>
        <taxon>Bacteria</taxon>
        <taxon>Pseudomonadati</taxon>
        <taxon>Bacteroidota</taxon>
        <taxon>Bacteroidia</taxon>
        <taxon>Marinilabiliales</taxon>
        <taxon>Marinilabiliaceae</taxon>
        <taxon>Geofilum</taxon>
    </lineage>
</organism>
<keyword evidence="1" id="KW-0472">Membrane</keyword>
<protein>
    <submittedName>
        <fullName evidence="2">Uncharacterized protein</fullName>
    </submittedName>
</protein>
<dbReference type="EMBL" id="BAZW01000005">
    <property type="protein sequence ID" value="GAO28964.1"/>
    <property type="molecule type" value="Genomic_DNA"/>
</dbReference>
<name>A0A0E9LUP7_9BACT</name>
<dbReference type="Proteomes" id="UP000032900">
    <property type="component" value="Unassembled WGS sequence"/>
</dbReference>
<evidence type="ECO:0000256" key="1">
    <source>
        <dbReference type="SAM" id="Phobius"/>
    </source>
</evidence>
<keyword evidence="1" id="KW-1133">Transmembrane helix</keyword>
<feature type="transmembrane region" description="Helical" evidence="1">
    <location>
        <begin position="58"/>
        <end position="77"/>
    </location>
</feature>
<evidence type="ECO:0000313" key="2">
    <source>
        <dbReference type="EMBL" id="GAO28964.1"/>
    </source>
</evidence>
<keyword evidence="3" id="KW-1185">Reference proteome</keyword>
<proteinExistence type="predicted"/>
<dbReference type="AlphaFoldDB" id="A0A0E9LUP7"/>
<accession>A0A0E9LUP7</accession>
<reference evidence="2 3" key="1">
    <citation type="journal article" date="2015" name="Microbes Environ.">
        <title>Distribution and evolution of nitrogen fixation genes in the phylum bacteroidetes.</title>
        <authorList>
            <person name="Inoue J."/>
            <person name="Oshima K."/>
            <person name="Suda W."/>
            <person name="Sakamoto M."/>
            <person name="Iino T."/>
            <person name="Noda S."/>
            <person name="Hongoh Y."/>
            <person name="Hattori M."/>
            <person name="Ohkuma M."/>
        </authorList>
    </citation>
    <scope>NUCLEOTIDE SEQUENCE [LARGE SCALE GENOMIC DNA]</scope>
    <source>
        <strain evidence="2">JCM 15548</strain>
    </source>
</reference>
<feature type="transmembrane region" description="Helical" evidence="1">
    <location>
        <begin position="148"/>
        <end position="167"/>
    </location>
</feature>
<dbReference type="STRING" id="1236989.JCM15548_11111"/>
<keyword evidence="1" id="KW-0812">Transmembrane</keyword>
<comment type="caution">
    <text evidence="2">The sequence shown here is derived from an EMBL/GenBank/DDBJ whole genome shotgun (WGS) entry which is preliminary data.</text>
</comment>
<evidence type="ECO:0000313" key="3">
    <source>
        <dbReference type="Proteomes" id="UP000032900"/>
    </source>
</evidence>
<sequence length="179" mass="21289">MKANDYICIIGFLVGRHFARAIVMKIKHYYSKVVLFFQEKDSKKRLLKLKQILSKRDAYVFLVFLLISTGFWFLNALRDDYVTDFTYPVRFVNVPPNEIVVEGKNQKVDLKIKASGFTILRQRLSSSFIPVVYDISQMNRLDRMIRTWLMFCPGASWEGYAISYWLGWSWWTLIRIRCF</sequence>
<gene>
    <name evidence="2" type="ORF">JCM15548_11111</name>
</gene>